<dbReference type="HOGENOM" id="CLU_094334_2_0_1"/>
<evidence type="ECO:0000256" key="1">
    <source>
        <dbReference type="SAM" id="MobiDB-lite"/>
    </source>
</evidence>
<feature type="compositionally biased region" description="Low complexity" evidence="1">
    <location>
        <begin position="177"/>
        <end position="186"/>
    </location>
</feature>
<dbReference type="Pfam" id="PF10863">
    <property type="entry name" value="NOP19"/>
    <property type="match status" value="1"/>
</dbReference>
<dbReference type="RefSeq" id="XP_002546614.1">
    <property type="nucleotide sequence ID" value="XM_002546568.1"/>
</dbReference>
<dbReference type="GO" id="GO:0030686">
    <property type="term" value="C:90S preribosome"/>
    <property type="evidence" value="ECO:0007669"/>
    <property type="project" value="InterPro"/>
</dbReference>
<feature type="region of interest" description="Disordered" evidence="1">
    <location>
        <begin position="35"/>
        <end position="55"/>
    </location>
</feature>
<dbReference type="AlphaFoldDB" id="C5MJ49"/>
<dbReference type="eggNOG" id="ENOG502S1GY">
    <property type="taxonomic scope" value="Eukaryota"/>
</dbReference>
<dbReference type="GeneID" id="8298741"/>
<feature type="region of interest" description="Disordered" evidence="1">
    <location>
        <begin position="91"/>
        <end position="110"/>
    </location>
</feature>
<organism evidence="2 3">
    <name type="scientific">Candida tropicalis (strain ATCC MYA-3404 / T1)</name>
    <name type="common">Yeast</name>
    <dbReference type="NCBI Taxonomy" id="294747"/>
    <lineage>
        <taxon>Eukaryota</taxon>
        <taxon>Fungi</taxon>
        <taxon>Dikarya</taxon>
        <taxon>Ascomycota</taxon>
        <taxon>Saccharomycotina</taxon>
        <taxon>Pichiomycetes</taxon>
        <taxon>Debaryomycetaceae</taxon>
        <taxon>Candida/Lodderomyces clade</taxon>
        <taxon>Candida</taxon>
    </lineage>
</organism>
<dbReference type="EMBL" id="GG692405">
    <property type="protein sequence ID" value="EER30308.1"/>
    <property type="molecule type" value="Genomic_DNA"/>
</dbReference>
<dbReference type="InterPro" id="IPR022592">
    <property type="entry name" value="Nucleolar_19"/>
</dbReference>
<dbReference type="GO" id="GO:0042274">
    <property type="term" value="P:ribosomal small subunit biogenesis"/>
    <property type="evidence" value="ECO:0007669"/>
    <property type="project" value="InterPro"/>
</dbReference>
<feature type="compositionally biased region" description="Low complexity" evidence="1">
    <location>
        <begin position="40"/>
        <end position="51"/>
    </location>
</feature>
<dbReference type="VEuPathDB" id="FungiDB:CTRG_06092"/>
<evidence type="ECO:0000313" key="3">
    <source>
        <dbReference type="Proteomes" id="UP000002037"/>
    </source>
</evidence>
<dbReference type="Proteomes" id="UP000002037">
    <property type="component" value="Unassembled WGS sequence"/>
</dbReference>
<feature type="compositionally biased region" description="Acidic residues" evidence="1">
    <location>
        <begin position="149"/>
        <end position="160"/>
    </location>
</feature>
<gene>
    <name evidence="2" type="ORF">CTRG_06092</name>
</gene>
<sequence>MSRRQEIKQKEELQARFQLAIANNNKKVLNWLKPHKSSTDEINTTTTSTTNEQDDSFLNLQIIPSGSSLNMKTTENVQKIGEFLTSKDISKSKQLAQQDNLKKHGGSKPMLALMNRMRDSNRKNIQKTANKKNIRQNKKLETNKQPTEVNDDDEEEDEDERDSRDIRSRTAKRGSSLLLEQKLNNNKGKKKGIRPF</sequence>
<feature type="region of interest" description="Disordered" evidence="1">
    <location>
        <begin position="118"/>
        <end position="196"/>
    </location>
</feature>
<proteinExistence type="predicted"/>
<evidence type="ECO:0000313" key="2">
    <source>
        <dbReference type="EMBL" id="EER30308.1"/>
    </source>
</evidence>
<feature type="compositionally biased region" description="Basic residues" evidence="1">
    <location>
        <begin position="187"/>
        <end position="196"/>
    </location>
</feature>
<keyword evidence="3" id="KW-1185">Reference proteome</keyword>
<dbReference type="OrthoDB" id="4068385at2759"/>
<dbReference type="KEGG" id="ctp:CTRG_06092"/>
<evidence type="ECO:0008006" key="4">
    <source>
        <dbReference type="Google" id="ProtNLM"/>
    </source>
</evidence>
<dbReference type="STRING" id="294747.C5MJ49"/>
<reference evidence="2 3" key="1">
    <citation type="journal article" date="2009" name="Nature">
        <title>Evolution of pathogenicity and sexual reproduction in eight Candida genomes.</title>
        <authorList>
            <person name="Butler G."/>
            <person name="Rasmussen M.D."/>
            <person name="Lin M.F."/>
            <person name="Santos M.A."/>
            <person name="Sakthikumar S."/>
            <person name="Munro C.A."/>
            <person name="Rheinbay E."/>
            <person name="Grabherr M."/>
            <person name="Forche A."/>
            <person name="Reedy J.L."/>
            <person name="Agrafioti I."/>
            <person name="Arnaud M.B."/>
            <person name="Bates S."/>
            <person name="Brown A.J."/>
            <person name="Brunke S."/>
            <person name="Costanzo M.C."/>
            <person name="Fitzpatrick D.A."/>
            <person name="de Groot P.W."/>
            <person name="Harris D."/>
            <person name="Hoyer L.L."/>
            <person name="Hube B."/>
            <person name="Klis F.M."/>
            <person name="Kodira C."/>
            <person name="Lennard N."/>
            <person name="Logue M.E."/>
            <person name="Martin R."/>
            <person name="Neiman A.M."/>
            <person name="Nikolaou E."/>
            <person name="Quail M.A."/>
            <person name="Quinn J."/>
            <person name="Santos M.C."/>
            <person name="Schmitzberger F.F."/>
            <person name="Sherlock G."/>
            <person name="Shah P."/>
            <person name="Silverstein K.A."/>
            <person name="Skrzypek M.S."/>
            <person name="Soll D."/>
            <person name="Staggs R."/>
            <person name="Stansfield I."/>
            <person name="Stumpf M.P."/>
            <person name="Sudbery P.E."/>
            <person name="Srikantha T."/>
            <person name="Zeng Q."/>
            <person name="Berman J."/>
            <person name="Berriman M."/>
            <person name="Heitman J."/>
            <person name="Gow N.A."/>
            <person name="Lorenz M.C."/>
            <person name="Birren B.W."/>
            <person name="Kellis M."/>
            <person name="Cuomo C.A."/>
        </authorList>
    </citation>
    <scope>NUCLEOTIDE SEQUENCE [LARGE SCALE GENOMIC DNA]</scope>
    <source>
        <strain evidence="3">ATCC MYA-3404 / T1</strain>
    </source>
</reference>
<protein>
    <recommendedName>
        <fullName evidence="4">Nucleolar protein 19</fullName>
    </recommendedName>
</protein>
<name>C5MJ49_CANTT</name>
<accession>C5MJ49</accession>